<name>A2BLU1_HYPBU</name>
<evidence type="ECO:0000313" key="2">
    <source>
        <dbReference type="Proteomes" id="UP000002593"/>
    </source>
</evidence>
<dbReference type="KEGG" id="hbu:Hbut_1109"/>
<dbReference type="Proteomes" id="UP000002593">
    <property type="component" value="Chromosome"/>
</dbReference>
<organism evidence="1 2">
    <name type="scientific">Hyperthermus butylicus (strain DSM 5456 / JCM 9403 / PLM1-5)</name>
    <dbReference type="NCBI Taxonomy" id="415426"/>
    <lineage>
        <taxon>Archaea</taxon>
        <taxon>Thermoproteota</taxon>
        <taxon>Thermoprotei</taxon>
        <taxon>Desulfurococcales</taxon>
        <taxon>Pyrodictiaceae</taxon>
        <taxon>Hyperthermus</taxon>
    </lineage>
</organism>
<dbReference type="HOGENOM" id="CLU_143937_1_0_2"/>
<keyword evidence="2" id="KW-1185">Reference proteome</keyword>
<dbReference type="OrthoDB" id="46187at2157"/>
<dbReference type="STRING" id="415426.Hbut_1109"/>
<reference evidence="1 2" key="1">
    <citation type="journal article" date="2007" name="Archaea">
        <title>The genome of Hyperthermus butylicus: a sulfur-reducing, peptide fermenting, neutrophilic Crenarchaeote growing up to 108 degrees C.</title>
        <authorList>
            <person name="Brugger K."/>
            <person name="Chen L."/>
            <person name="Stark M."/>
            <person name="Zibat A."/>
            <person name="Redder P."/>
            <person name="Ruepp A."/>
            <person name="Awayez M."/>
            <person name="She Q."/>
            <person name="Garrett R.A."/>
            <person name="Klenk H.P."/>
        </authorList>
    </citation>
    <scope>NUCLEOTIDE SEQUENCE [LARGE SCALE GENOMIC DNA]</scope>
    <source>
        <strain evidence="2">DSM 5456 / JCM 9403 / PLM1-5</strain>
    </source>
</reference>
<dbReference type="EnsemblBacteria" id="ABM80952">
    <property type="protein sequence ID" value="ABM80952"/>
    <property type="gene ID" value="Hbut_1109"/>
</dbReference>
<sequence>MPRRLRIIGGLKAVEAIIEEYKRMIYHYNSLIAGTGYYLKPMHIVTRRTENGFKRYIYIGRYWWKVSYAGKKGKTSRIRWIYVGRDKPPELQNYPDPPRHPIEGLRFAAEGEDIILDEKTYQRFSWLFKGYRVEPVD</sequence>
<protein>
    <submittedName>
        <fullName evidence="1">Conserved crenarchaeal protein</fullName>
    </submittedName>
</protein>
<accession>A2BLU1</accession>
<proteinExistence type="predicted"/>
<dbReference type="eggNOG" id="arCOG05941">
    <property type="taxonomic scope" value="Archaea"/>
</dbReference>
<gene>
    <name evidence="1" type="ordered locus">Hbut_1109</name>
</gene>
<dbReference type="EMBL" id="CP000493">
    <property type="protein sequence ID" value="ABM80952.1"/>
    <property type="molecule type" value="Genomic_DNA"/>
</dbReference>
<dbReference type="AlphaFoldDB" id="A2BLU1"/>
<dbReference type="GeneID" id="4782186"/>
<dbReference type="RefSeq" id="WP_011822270.1">
    <property type="nucleotide sequence ID" value="NC_008818.1"/>
</dbReference>
<evidence type="ECO:0000313" key="1">
    <source>
        <dbReference type="EMBL" id="ABM80952.1"/>
    </source>
</evidence>